<dbReference type="PANTHER" id="PTHR45783">
    <property type="entry name" value="KINESIN LIGHT CHAIN"/>
    <property type="match status" value="1"/>
</dbReference>
<dbReference type="GO" id="GO:0005737">
    <property type="term" value="C:cytoplasm"/>
    <property type="evidence" value="ECO:0007669"/>
    <property type="project" value="UniProtKB-SubCell"/>
</dbReference>
<dbReference type="AlphaFoldDB" id="A0A7R9CH74"/>
<dbReference type="GO" id="GO:0007018">
    <property type="term" value="P:microtubule-based movement"/>
    <property type="evidence" value="ECO:0007669"/>
    <property type="project" value="TreeGrafter"/>
</dbReference>
<keyword evidence="2" id="KW-0963">Cytoplasm</keyword>
<evidence type="ECO:0000256" key="3">
    <source>
        <dbReference type="ARBA" id="ARBA00022737"/>
    </source>
</evidence>
<proteinExistence type="predicted"/>
<evidence type="ECO:0000313" key="5">
    <source>
        <dbReference type="EMBL" id="CAD7394644.1"/>
    </source>
</evidence>
<evidence type="ECO:0000256" key="4">
    <source>
        <dbReference type="ARBA" id="ARBA00022803"/>
    </source>
</evidence>
<organism evidence="5">
    <name type="scientific">Timema cristinae</name>
    <name type="common">Walking stick</name>
    <dbReference type="NCBI Taxonomy" id="61476"/>
    <lineage>
        <taxon>Eukaryota</taxon>
        <taxon>Metazoa</taxon>
        <taxon>Ecdysozoa</taxon>
        <taxon>Arthropoda</taxon>
        <taxon>Hexapoda</taxon>
        <taxon>Insecta</taxon>
        <taxon>Pterygota</taxon>
        <taxon>Neoptera</taxon>
        <taxon>Polyneoptera</taxon>
        <taxon>Phasmatodea</taxon>
        <taxon>Timematodea</taxon>
        <taxon>Timematoidea</taxon>
        <taxon>Timematidae</taxon>
        <taxon>Timema</taxon>
    </lineage>
</organism>
<keyword evidence="4" id="KW-0802">TPR repeat</keyword>
<reference evidence="5" key="1">
    <citation type="submission" date="2020-11" db="EMBL/GenBank/DDBJ databases">
        <authorList>
            <person name="Tran Van P."/>
        </authorList>
    </citation>
    <scope>NUCLEOTIDE SEQUENCE</scope>
</reference>
<dbReference type="PANTHER" id="PTHR45783:SF3">
    <property type="entry name" value="KINESIN LIGHT CHAIN"/>
    <property type="match status" value="1"/>
</dbReference>
<dbReference type="GO" id="GO:0019894">
    <property type="term" value="F:kinesin binding"/>
    <property type="evidence" value="ECO:0007669"/>
    <property type="project" value="TreeGrafter"/>
</dbReference>
<gene>
    <name evidence="5" type="ORF">TCEB3V08_LOCUS2563</name>
</gene>
<dbReference type="EMBL" id="OC317030">
    <property type="protein sequence ID" value="CAD7394644.1"/>
    <property type="molecule type" value="Genomic_DNA"/>
</dbReference>
<dbReference type="InterPro" id="IPR002151">
    <property type="entry name" value="Kinesin_light"/>
</dbReference>
<dbReference type="GO" id="GO:0005871">
    <property type="term" value="C:kinesin complex"/>
    <property type="evidence" value="ECO:0007669"/>
    <property type="project" value="InterPro"/>
</dbReference>
<name>A0A7R9CH74_TIMCR</name>
<evidence type="ECO:0000256" key="1">
    <source>
        <dbReference type="ARBA" id="ARBA00004496"/>
    </source>
</evidence>
<protein>
    <submittedName>
        <fullName evidence="5">Uncharacterized protein</fullName>
    </submittedName>
</protein>
<sequence length="117" mass="12956">MTSRLGLKSRPIAYLPATRYVCGPQLRSPFSCFRKKIECIGKMTQMTQEEIMTNSKTVVQGLEALKNEHNSILNGLTSSLELASERAQQVNVVEEKTGLVQKNLDMIELGLGEAQVS</sequence>
<keyword evidence="3" id="KW-0677">Repeat</keyword>
<accession>A0A7R9CH74</accession>
<evidence type="ECO:0000256" key="2">
    <source>
        <dbReference type="ARBA" id="ARBA00022490"/>
    </source>
</evidence>
<comment type="subcellular location">
    <subcellularLocation>
        <location evidence="1">Cytoplasm</location>
    </subcellularLocation>
</comment>